<evidence type="ECO:0000313" key="1">
    <source>
        <dbReference type="EMBL" id="KAH9414242.1"/>
    </source>
</evidence>
<dbReference type="Proteomes" id="UP000887458">
    <property type="component" value="Unassembled WGS sequence"/>
</dbReference>
<accession>A0ABQ8IVG4</accession>
<reference evidence="1 2" key="2">
    <citation type="journal article" date="2022" name="Mol. Biol. Evol.">
        <title>Comparative Genomics Reveals Insights into the Divergent Evolution of Astigmatic Mites and Household Pest Adaptations.</title>
        <authorList>
            <person name="Xiong Q."/>
            <person name="Wan A.T."/>
            <person name="Liu X."/>
            <person name="Fung C.S."/>
            <person name="Xiao X."/>
            <person name="Malainual N."/>
            <person name="Hou J."/>
            <person name="Wang L."/>
            <person name="Wang M."/>
            <person name="Yang K.Y."/>
            <person name="Cui Y."/>
            <person name="Leung E.L."/>
            <person name="Nong W."/>
            <person name="Shin S.K."/>
            <person name="Au S.W."/>
            <person name="Jeong K.Y."/>
            <person name="Chew F.T."/>
            <person name="Hui J.H."/>
            <person name="Leung T.F."/>
            <person name="Tungtrongchitr A."/>
            <person name="Zhong N."/>
            <person name="Liu Z."/>
            <person name="Tsui S.K."/>
        </authorList>
    </citation>
    <scope>NUCLEOTIDE SEQUENCE [LARGE SCALE GENOMIC DNA]</scope>
    <source>
        <strain evidence="1">Derp</strain>
    </source>
</reference>
<organism evidence="1 2">
    <name type="scientific">Dermatophagoides pteronyssinus</name>
    <name type="common">European house dust mite</name>
    <dbReference type="NCBI Taxonomy" id="6956"/>
    <lineage>
        <taxon>Eukaryota</taxon>
        <taxon>Metazoa</taxon>
        <taxon>Ecdysozoa</taxon>
        <taxon>Arthropoda</taxon>
        <taxon>Chelicerata</taxon>
        <taxon>Arachnida</taxon>
        <taxon>Acari</taxon>
        <taxon>Acariformes</taxon>
        <taxon>Sarcoptiformes</taxon>
        <taxon>Astigmata</taxon>
        <taxon>Psoroptidia</taxon>
        <taxon>Analgoidea</taxon>
        <taxon>Pyroglyphidae</taxon>
        <taxon>Dermatophagoidinae</taxon>
        <taxon>Dermatophagoides</taxon>
    </lineage>
</organism>
<protein>
    <submittedName>
        <fullName evidence="1">Uncharacterized protein</fullName>
    </submittedName>
</protein>
<gene>
    <name evidence="1" type="ORF">DERP_008437</name>
</gene>
<name>A0ABQ8IVG4_DERPT</name>
<comment type="caution">
    <text evidence="1">The sequence shown here is derived from an EMBL/GenBank/DDBJ whole genome shotgun (WGS) entry which is preliminary data.</text>
</comment>
<keyword evidence="2" id="KW-1185">Reference proteome</keyword>
<sequence>MTLDRYYDWNNVVVAAVLPSSNNLLEIFYDPYLDDDEGVGIREPPPPEPEETNEQIEVDLVLCAGVNNDDDNDDLFVVAEWYKINNRFLVEVDRSPKTLTYQV</sequence>
<evidence type="ECO:0000313" key="2">
    <source>
        <dbReference type="Proteomes" id="UP000887458"/>
    </source>
</evidence>
<dbReference type="EMBL" id="NJHN03000112">
    <property type="protein sequence ID" value="KAH9414242.1"/>
    <property type="molecule type" value="Genomic_DNA"/>
</dbReference>
<reference evidence="1 2" key="1">
    <citation type="journal article" date="2018" name="J. Allergy Clin. Immunol.">
        <title>High-quality assembly of Dermatophagoides pteronyssinus genome and transcriptome reveals a wide range of novel allergens.</title>
        <authorList>
            <person name="Liu X.Y."/>
            <person name="Yang K.Y."/>
            <person name="Wang M.Q."/>
            <person name="Kwok J.S."/>
            <person name="Zeng X."/>
            <person name="Yang Z."/>
            <person name="Xiao X.J."/>
            <person name="Lau C.P."/>
            <person name="Li Y."/>
            <person name="Huang Z.M."/>
            <person name="Ba J.G."/>
            <person name="Yim A.K."/>
            <person name="Ouyang C.Y."/>
            <person name="Ngai S.M."/>
            <person name="Chan T.F."/>
            <person name="Leung E.L."/>
            <person name="Liu L."/>
            <person name="Liu Z.G."/>
            <person name="Tsui S.K."/>
        </authorList>
    </citation>
    <scope>NUCLEOTIDE SEQUENCE [LARGE SCALE GENOMIC DNA]</scope>
    <source>
        <strain evidence="1">Derp</strain>
    </source>
</reference>
<proteinExistence type="predicted"/>